<evidence type="ECO:0000256" key="2">
    <source>
        <dbReference type="ARBA" id="ARBA00022448"/>
    </source>
</evidence>
<comment type="similarity">
    <text evidence="11">Belongs to the amiloride-sensitive sodium channel (TC 1.A.6) family.</text>
</comment>
<keyword evidence="5 13" id="KW-1133">Transmembrane helix</keyword>
<dbReference type="PANTHER" id="PTHR11690">
    <property type="entry name" value="AMILORIDE-SENSITIVE SODIUM CHANNEL-RELATED"/>
    <property type="match status" value="1"/>
</dbReference>
<dbReference type="PRINTS" id="PR01078">
    <property type="entry name" value="AMINACHANNEL"/>
</dbReference>
<evidence type="ECO:0000256" key="1">
    <source>
        <dbReference type="ARBA" id="ARBA00004141"/>
    </source>
</evidence>
<evidence type="ECO:0000256" key="3">
    <source>
        <dbReference type="ARBA" id="ARBA00022461"/>
    </source>
</evidence>
<evidence type="ECO:0000256" key="7">
    <source>
        <dbReference type="ARBA" id="ARBA00023065"/>
    </source>
</evidence>
<keyword evidence="7 11" id="KW-0406">Ion transport</keyword>
<keyword evidence="4 11" id="KW-0812">Transmembrane</keyword>
<dbReference type="Gene3D" id="1.10.287.770">
    <property type="entry name" value="YojJ-like"/>
    <property type="match status" value="1"/>
</dbReference>
<evidence type="ECO:0000256" key="5">
    <source>
        <dbReference type="ARBA" id="ARBA00022989"/>
    </source>
</evidence>
<evidence type="ECO:0000256" key="10">
    <source>
        <dbReference type="ARBA" id="ARBA00023303"/>
    </source>
</evidence>
<feature type="transmembrane region" description="Helical" evidence="13">
    <location>
        <begin position="1143"/>
        <end position="1166"/>
    </location>
</feature>
<evidence type="ECO:0000256" key="12">
    <source>
        <dbReference type="SAM" id="MobiDB-lite"/>
    </source>
</evidence>
<keyword evidence="3 11" id="KW-0894">Sodium channel</keyword>
<dbReference type="InterPro" id="IPR001873">
    <property type="entry name" value="ENaC"/>
</dbReference>
<feature type="region of interest" description="Disordered" evidence="12">
    <location>
        <begin position="577"/>
        <end position="598"/>
    </location>
</feature>
<evidence type="ECO:0000256" key="9">
    <source>
        <dbReference type="ARBA" id="ARBA00023201"/>
    </source>
</evidence>
<reference evidence="15" key="1">
    <citation type="submission" date="2016-11" db="UniProtKB">
        <authorList>
            <consortium name="WormBaseParasite"/>
        </authorList>
    </citation>
    <scope>IDENTIFICATION</scope>
</reference>
<keyword evidence="2 11" id="KW-0813">Transport</keyword>
<keyword evidence="8 13" id="KW-0472">Membrane</keyword>
<dbReference type="WBParaSite" id="maker-uti_cns_0015800-snap-gene-0.3-mRNA-1">
    <property type="protein sequence ID" value="maker-uti_cns_0015800-snap-gene-0.3-mRNA-1"/>
    <property type="gene ID" value="maker-uti_cns_0015800-snap-gene-0.3"/>
</dbReference>
<feature type="region of interest" description="Disordered" evidence="12">
    <location>
        <begin position="528"/>
        <end position="552"/>
    </location>
</feature>
<feature type="region of interest" description="Disordered" evidence="12">
    <location>
        <begin position="482"/>
        <end position="502"/>
    </location>
</feature>
<evidence type="ECO:0000256" key="11">
    <source>
        <dbReference type="RuleBase" id="RU000679"/>
    </source>
</evidence>
<evidence type="ECO:0000313" key="14">
    <source>
        <dbReference type="Proteomes" id="UP000095280"/>
    </source>
</evidence>
<dbReference type="Gene3D" id="2.60.470.10">
    <property type="entry name" value="Acid-sensing ion channels like domains"/>
    <property type="match status" value="1"/>
</dbReference>
<sequence>MFNELVKQFKDIDDSGSDDENEFDMAADATGGLSSTLPAKSRAALSLRLAVALRRVSSSCGRFPCRGRLLSLELVLPDCHLLAAQVSLRQVLRLCADAATGFAEKLRHGAVAEPLRLGQRKLNAPIGVALLVKRRRPQSDAHQVGDDQQDDARHARLCWQAALKSELAAVVLYIRDSVSRTASAVSTRSPVIGQMPPLARVPAMTEAELQKILTARHSLVLVRHHVEAVGELPAPLEEAARDNGASINHRIVRSQLVVERDGVEADAGRFVADSLVHLVAAELREGQGIVERLAGGLQTEWDLVVAVVVPLPVDSADGHGPVLRVETGELRDVARRGAVAVGSALLEDGPNLVRELVKLRHHEVVVQDGQEHYGIVANHLREGLLVQKEAVLGVLLRLHVALLQVADVLDALEEARIVQQDAGALDAAKNPRDRNPILVRLFQRFESDLAGVGGLHLAGATLHFVAKCADVIGRDARPAAERKKIGQSHQLSNNIPNVSAMDSETESVGIISNRLQKYEMIESTHCLLPDASQPPSQQSNGDGPARDRQAHLQQQFQRDAEGLATAVASPAAFQYPNPWVRRSHPTPPPSASQSEGQQLTVAAGGTPSLFEIVRQNFINYCQTTSLRGVPKIVKTRDRLLRHIWILFTCTFFLGCFTCLALIIKQYLAYDVIHQPRTVRNHPVQFPSFTVCNTRPFSQAGIQYILDRGLVLPKNYSQFVMQAMRNTAENQRGVGFNDTTKEALSTIFETKGYFENVPRGFDIARLGHTIDQTILICETTILDKDFKRSKFCETIGTWTRTYDNKFLNCYTFTADANNTQKILTVRIMAYTNERNLTNCPDCSSFPATQVSGLRVQLHNAGNYPEVQEEGLNIRPGSLTEIRFETKEWVMKEPPHGRCSTRVPPSVLFNGDAFTYSYQACKKKLLHEEIMKKCGCLDSTIPLPDSMRNTGLDFCGRIPPSQFSLQSEYIQRHNHSTPHDDNDDQRKRPSFHFDADFNDFLRRLTCNTAVFKVSGHATAHQCFTPCTYYTYQTTISTTNWPTRAYHYEIVNDFKNLRDRIDNLHRRGKISRNSSYLDPVFQRLQRIYGPLSEADSPAEAERMLRGIDYIERNFIEILINRGKSNFDIERIEEKAVISLTSLLSQIGGLLSIWVGLTFVCIVEIVDLLYNICVSYNGSRQAA</sequence>
<proteinExistence type="inferred from homology"/>
<dbReference type="GO" id="GO:0015280">
    <property type="term" value="F:ligand-gated sodium channel activity"/>
    <property type="evidence" value="ECO:0007669"/>
    <property type="project" value="TreeGrafter"/>
</dbReference>
<evidence type="ECO:0000256" key="8">
    <source>
        <dbReference type="ARBA" id="ARBA00023136"/>
    </source>
</evidence>
<keyword evidence="9 11" id="KW-0739">Sodium transport</keyword>
<evidence type="ECO:0000256" key="13">
    <source>
        <dbReference type="SAM" id="Phobius"/>
    </source>
</evidence>
<evidence type="ECO:0000256" key="6">
    <source>
        <dbReference type="ARBA" id="ARBA00023053"/>
    </source>
</evidence>
<dbReference type="Proteomes" id="UP000095280">
    <property type="component" value="Unplaced"/>
</dbReference>
<comment type="subcellular location">
    <subcellularLocation>
        <location evidence="1">Membrane</location>
        <topology evidence="1">Multi-pass membrane protein</topology>
    </subcellularLocation>
</comment>
<keyword evidence="14" id="KW-1185">Reference proteome</keyword>
<feature type="compositionally biased region" description="Polar residues" evidence="12">
    <location>
        <begin position="487"/>
        <end position="502"/>
    </location>
</feature>
<dbReference type="GO" id="GO:0005886">
    <property type="term" value="C:plasma membrane"/>
    <property type="evidence" value="ECO:0007669"/>
    <property type="project" value="TreeGrafter"/>
</dbReference>
<accession>A0A1I8ITD1</accession>
<dbReference type="PANTHER" id="PTHR11690:SF248">
    <property type="entry name" value="PICKPOCKET 17, ISOFORM A"/>
    <property type="match status" value="1"/>
</dbReference>
<organism evidence="14 15">
    <name type="scientific">Macrostomum lignano</name>
    <dbReference type="NCBI Taxonomy" id="282301"/>
    <lineage>
        <taxon>Eukaryota</taxon>
        <taxon>Metazoa</taxon>
        <taxon>Spiralia</taxon>
        <taxon>Lophotrochozoa</taxon>
        <taxon>Platyhelminthes</taxon>
        <taxon>Rhabditophora</taxon>
        <taxon>Macrostomorpha</taxon>
        <taxon>Macrostomida</taxon>
        <taxon>Macrostomidae</taxon>
        <taxon>Macrostomum</taxon>
    </lineage>
</organism>
<keyword evidence="10 11" id="KW-0407">Ion channel</keyword>
<protein>
    <submittedName>
        <fullName evidence="15">Calmodulin</fullName>
    </submittedName>
</protein>
<name>A0A1I8ITD1_9PLAT</name>
<evidence type="ECO:0000313" key="15">
    <source>
        <dbReference type="WBParaSite" id="maker-uti_cns_0015800-snap-gene-0.3-mRNA-1"/>
    </source>
</evidence>
<dbReference type="AlphaFoldDB" id="A0A1I8ITD1"/>
<dbReference type="Pfam" id="PF00858">
    <property type="entry name" value="ASC"/>
    <property type="match status" value="1"/>
</dbReference>
<keyword evidence="6" id="KW-0915">Sodium</keyword>
<evidence type="ECO:0000256" key="4">
    <source>
        <dbReference type="ARBA" id="ARBA00022692"/>
    </source>
</evidence>